<dbReference type="AlphaFoldDB" id="A0AAV9E6G9"/>
<organism evidence="2 3">
    <name type="scientific">Acorus calamus</name>
    <name type="common">Sweet flag</name>
    <dbReference type="NCBI Taxonomy" id="4465"/>
    <lineage>
        <taxon>Eukaryota</taxon>
        <taxon>Viridiplantae</taxon>
        <taxon>Streptophyta</taxon>
        <taxon>Embryophyta</taxon>
        <taxon>Tracheophyta</taxon>
        <taxon>Spermatophyta</taxon>
        <taxon>Magnoliopsida</taxon>
        <taxon>Liliopsida</taxon>
        <taxon>Acoraceae</taxon>
        <taxon>Acorus</taxon>
    </lineage>
</organism>
<dbReference type="PANTHER" id="PTHR31087:SF14">
    <property type="entry name" value="PROTEIN LURP-ONE-RELATED 17"/>
    <property type="match status" value="1"/>
</dbReference>
<dbReference type="Proteomes" id="UP001180020">
    <property type="component" value="Unassembled WGS sequence"/>
</dbReference>
<dbReference type="InterPro" id="IPR025659">
    <property type="entry name" value="Tubby-like_C"/>
</dbReference>
<evidence type="ECO:0000256" key="1">
    <source>
        <dbReference type="ARBA" id="ARBA00005437"/>
    </source>
</evidence>
<gene>
    <name evidence="2" type="ORF">QJS10_CPA09g00490</name>
</gene>
<evidence type="ECO:0000313" key="2">
    <source>
        <dbReference type="EMBL" id="KAK1308469.1"/>
    </source>
</evidence>
<comment type="similarity">
    <text evidence="1">Belongs to the LOR family.</text>
</comment>
<name>A0AAV9E6G9_ACOCL</name>
<accession>A0AAV9E6G9</accession>
<dbReference type="PANTHER" id="PTHR31087">
    <property type="match status" value="1"/>
</dbReference>
<dbReference type="SUPFAM" id="SSF54518">
    <property type="entry name" value="Tubby C-terminal domain-like"/>
    <property type="match status" value="1"/>
</dbReference>
<dbReference type="EMBL" id="JAUJYO010000009">
    <property type="protein sequence ID" value="KAK1308469.1"/>
    <property type="molecule type" value="Genomic_DNA"/>
</dbReference>
<reference evidence="2" key="1">
    <citation type="journal article" date="2023" name="Nat. Commun.">
        <title>Diploid and tetraploid genomes of Acorus and the evolution of monocots.</title>
        <authorList>
            <person name="Ma L."/>
            <person name="Liu K.W."/>
            <person name="Li Z."/>
            <person name="Hsiao Y.Y."/>
            <person name="Qi Y."/>
            <person name="Fu T."/>
            <person name="Tang G.D."/>
            <person name="Zhang D."/>
            <person name="Sun W.H."/>
            <person name="Liu D.K."/>
            <person name="Li Y."/>
            <person name="Chen G.Z."/>
            <person name="Liu X.D."/>
            <person name="Liao X.Y."/>
            <person name="Jiang Y.T."/>
            <person name="Yu X."/>
            <person name="Hao Y."/>
            <person name="Huang J."/>
            <person name="Zhao X.W."/>
            <person name="Ke S."/>
            <person name="Chen Y.Y."/>
            <person name="Wu W.L."/>
            <person name="Hsu J.L."/>
            <person name="Lin Y.F."/>
            <person name="Huang M.D."/>
            <person name="Li C.Y."/>
            <person name="Huang L."/>
            <person name="Wang Z.W."/>
            <person name="Zhao X."/>
            <person name="Zhong W.Y."/>
            <person name="Peng D.H."/>
            <person name="Ahmad S."/>
            <person name="Lan S."/>
            <person name="Zhang J.S."/>
            <person name="Tsai W.C."/>
            <person name="Van de Peer Y."/>
            <person name="Liu Z.J."/>
        </authorList>
    </citation>
    <scope>NUCLEOTIDE SEQUENCE</scope>
    <source>
        <strain evidence="2">CP</strain>
    </source>
</reference>
<proteinExistence type="inferred from homology"/>
<comment type="caution">
    <text evidence="2">The sequence shown here is derived from an EMBL/GenBank/DDBJ whole genome shotgun (WGS) entry which is preliminary data.</text>
</comment>
<sequence length="203" mass="23508">MVESDNIGRESIHEQESFKPTSLTVWKQSLFFGCSGFTIIDHCGNLRYRVDNYAGHRRMEDIVLMDATGKPLLTMRRKKMSWHKSWFVFDGEVDDECKMRPICCVRKCMNLILLWQSKVLARVVFCISSSSDDRFDYTIEGSYGRRSYRVYDESCKVVVEIQRKAATLEGNTFGEDVFQLIIWPGFDPVLAMALVVLLDKIFS</sequence>
<keyword evidence="3" id="KW-1185">Reference proteome</keyword>
<dbReference type="InterPro" id="IPR007612">
    <property type="entry name" value="LOR"/>
</dbReference>
<protein>
    <submittedName>
        <fullName evidence="2">Protein LURP-one-related 8</fullName>
    </submittedName>
</protein>
<dbReference type="Gene3D" id="2.40.160.200">
    <property type="entry name" value="LURP1-related"/>
    <property type="match status" value="1"/>
</dbReference>
<evidence type="ECO:0000313" key="3">
    <source>
        <dbReference type="Proteomes" id="UP001180020"/>
    </source>
</evidence>
<reference evidence="2" key="2">
    <citation type="submission" date="2023-06" db="EMBL/GenBank/DDBJ databases">
        <authorList>
            <person name="Ma L."/>
            <person name="Liu K.-W."/>
            <person name="Li Z."/>
            <person name="Hsiao Y.-Y."/>
            <person name="Qi Y."/>
            <person name="Fu T."/>
            <person name="Tang G."/>
            <person name="Zhang D."/>
            <person name="Sun W.-H."/>
            <person name="Liu D.-K."/>
            <person name="Li Y."/>
            <person name="Chen G.-Z."/>
            <person name="Liu X.-D."/>
            <person name="Liao X.-Y."/>
            <person name="Jiang Y.-T."/>
            <person name="Yu X."/>
            <person name="Hao Y."/>
            <person name="Huang J."/>
            <person name="Zhao X.-W."/>
            <person name="Ke S."/>
            <person name="Chen Y.-Y."/>
            <person name="Wu W.-L."/>
            <person name="Hsu J.-L."/>
            <person name="Lin Y.-F."/>
            <person name="Huang M.-D."/>
            <person name="Li C.-Y."/>
            <person name="Huang L."/>
            <person name="Wang Z.-W."/>
            <person name="Zhao X."/>
            <person name="Zhong W.-Y."/>
            <person name="Peng D.-H."/>
            <person name="Ahmad S."/>
            <person name="Lan S."/>
            <person name="Zhang J.-S."/>
            <person name="Tsai W.-C."/>
            <person name="Van De Peer Y."/>
            <person name="Liu Z.-J."/>
        </authorList>
    </citation>
    <scope>NUCLEOTIDE SEQUENCE</scope>
    <source>
        <strain evidence="2">CP</strain>
        <tissue evidence="2">Leaves</tissue>
    </source>
</reference>
<dbReference type="Pfam" id="PF04525">
    <property type="entry name" value="LOR"/>
    <property type="match status" value="1"/>
</dbReference>
<dbReference type="InterPro" id="IPR038595">
    <property type="entry name" value="LOR_sf"/>
</dbReference>